<dbReference type="Proteomes" id="UP000663889">
    <property type="component" value="Unassembled WGS sequence"/>
</dbReference>
<dbReference type="Proteomes" id="UP000663874">
    <property type="component" value="Unassembled WGS sequence"/>
</dbReference>
<feature type="region of interest" description="Disordered" evidence="1">
    <location>
        <begin position="88"/>
        <end position="162"/>
    </location>
</feature>
<proteinExistence type="predicted"/>
<evidence type="ECO:0000313" key="8">
    <source>
        <dbReference type="Proteomes" id="UP000663874"/>
    </source>
</evidence>
<feature type="compositionally biased region" description="Basic and acidic residues" evidence="1">
    <location>
        <begin position="126"/>
        <end position="140"/>
    </location>
</feature>
<dbReference type="Proteomes" id="UP000663870">
    <property type="component" value="Unassembled WGS sequence"/>
</dbReference>
<dbReference type="AlphaFoldDB" id="A0A819H4E9"/>
<evidence type="ECO:0000313" key="6">
    <source>
        <dbReference type="EMBL" id="CAF3892058.1"/>
    </source>
</evidence>
<evidence type="ECO:0000313" key="5">
    <source>
        <dbReference type="EMBL" id="CAF1642617.1"/>
    </source>
</evidence>
<evidence type="ECO:0000256" key="1">
    <source>
        <dbReference type="SAM" id="MobiDB-lite"/>
    </source>
</evidence>
<keyword evidence="7" id="KW-1185">Reference proteome</keyword>
<name>A0A819H4E9_9BILA</name>
<organism evidence="6 8">
    <name type="scientific">Rotaria sordida</name>
    <dbReference type="NCBI Taxonomy" id="392033"/>
    <lineage>
        <taxon>Eukaryota</taxon>
        <taxon>Metazoa</taxon>
        <taxon>Spiralia</taxon>
        <taxon>Gnathifera</taxon>
        <taxon>Rotifera</taxon>
        <taxon>Eurotatoria</taxon>
        <taxon>Bdelloidea</taxon>
        <taxon>Philodinida</taxon>
        <taxon>Philodinidae</taxon>
        <taxon>Rotaria</taxon>
    </lineage>
</organism>
<evidence type="ECO:0000313" key="7">
    <source>
        <dbReference type="Proteomes" id="UP000663870"/>
    </source>
</evidence>
<gene>
    <name evidence="6" type="ORF">FNK824_LOCUS20110</name>
    <name evidence="5" type="ORF">JXQ802_LOCUS53419</name>
    <name evidence="4" type="ORF">PYM288_LOCUS37024</name>
    <name evidence="3" type="ORF">RFH988_LOCUS33233</name>
    <name evidence="2" type="ORF">SEV965_LOCUS26465</name>
</gene>
<feature type="compositionally biased region" description="Basic residues" evidence="1">
    <location>
        <begin position="141"/>
        <end position="162"/>
    </location>
</feature>
<dbReference type="Proteomes" id="UP000663882">
    <property type="component" value="Unassembled WGS sequence"/>
</dbReference>
<protein>
    <submittedName>
        <fullName evidence="6">Uncharacterized protein</fullName>
    </submittedName>
</protein>
<sequence length="244" mass="28838">MIHYAIHDCFATTCLIRPALPSSTRANNNPRHTNINQQIIKNINDDIELVSDDDDDDEITVNQCIKITINNDMLYEEISNDDNELNKALPPNNNESLYEGISADDNEPNPTLPPNDNDLCVNNHSMVDDDKNNDQSDSVKYKSRHQNRSVEARRRRRNRKRKDVFRRRRFRYVMTRPVYSRFTIKSIRKILRQDNISYIHTKTKQELLIIGVKNNKIKDKNEPKLPIKIFNRHNYYAFRRLSQV</sequence>
<comment type="caution">
    <text evidence="6">The sequence shown here is derived from an EMBL/GenBank/DDBJ whole genome shotgun (WGS) entry which is preliminary data.</text>
</comment>
<evidence type="ECO:0000313" key="4">
    <source>
        <dbReference type="EMBL" id="CAF1462956.1"/>
    </source>
</evidence>
<dbReference type="EMBL" id="CAJNOH010007666">
    <property type="protein sequence ID" value="CAF1462956.1"/>
    <property type="molecule type" value="Genomic_DNA"/>
</dbReference>
<dbReference type="EMBL" id="CAJOBE010003634">
    <property type="protein sequence ID" value="CAF3892058.1"/>
    <property type="molecule type" value="Genomic_DNA"/>
</dbReference>
<dbReference type="Proteomes" id="UP000663854">
    <property type="component" value="Unassembled WGS sequence"/>
</dbReference>
<dbReference type="EMBL" id="CAJNOU010002252">
    <property type="protein sequence ID" value="CAF1304417.1"/>
    <property type="molecule type" value="Genomic_DNA"/>
</dbReference>
<dbReference type="EMBL" id="CAJNOO010004112">
    <property type="protein sequence ID" value="CAF1368940.1"/>
    <property type="molecule type" value="Genomic_DNA"/>
</dbReference>
<accession>A0A819H4E9</accession>
<evidence type="ECO:0000313" key="2">
    <source>
        <dbReference type="EMBL" id="CAF1304417.1"/>
    </source>
</evidence>
<reference evidence="6" key="1">
    <citation type="submission" date="2021-02" db="EMBL/GenBank/DDBJ databases">
        <authorList>
            <person name="Nowell W R."/>
        </authorList>
    </citation>
    <scope>NUCLEOTIDE SEQUENCE</scope>
</reference>
<dbReference type="EMBL" id="CAJNOL010009330">
    <property type="protein sequence ID" value="CAF1642617.1"/>
    <property type="molecule type" value="Genomic_DNA"/>
</dbReference>
<evidence type="ECO:0000313" key="3">
    <source>
        <dbReference type="EMBL" id="CAF1368940.1"/>
    </source>
</evidence>